<gene>
    <name evidence="3" type="ORF">ROG8370_02829</name>
</gene>
<dbReference type="Proteomes" id="UP000194012">
    <property type="component" value="Unassembled WGS sequence"/>
</dbReference>
<dbReference type="InterPro" id="IPR018760">
    <property type="entry name" value="DUF2326"/>
</dbReference>
<dbReference type="InterPro" id="IPR027417">
    <property type="entry name" value="P-loop_NTPase"/>
</dbReference>
<reference evidence="4" key="1">
    <citation type="submission" date="2017-03" db="EMBL/GenBank/DDBJ databases">
        <authorList>
            <person name="Rodrigo-Torres L."/>
            <person name="Arahal R.D."/>
            <person name="Lucena T."/>
        </authorList>
    </citation>
    <scope>NUCLEOTIDE SEQUENCE [LARGE SCALE GENOMIC DNA]</scope>
    <source>
        <strain evidence="4">CECT 8370</strain>
    </source>
</reference>
<feature type="domain" description="DUF2326" evidence="2">
    <location>
        <begin position="459"/>
        <end position="592"/>
    </location>
</feature>
<name>A0A1X6ZUD8_9RHOB</name>
<evidence type="ECO:0000259" key="2">
    <source>
        <dbReference type="Pfam" id="PF10088"/>
    </source>
</evidence>
<dbReference type="Gene3D" id="3.40.50.300">
    <property type="entry name" value="P-loop containing nucleotide triphosphate hydrolases"/>
    <property type="match status" value="1"/>
</dbReference>
<evidence type="ECO:0000313" key="3">
    <source>
        <dbReference type="EMBL" id="SLN61441.1"/>
    </source>
</evidence>
<dbReference type="OrthoDB" id="7888902at2"/>
<dbReference type="AlphaFoldDB" id="A0A1X6ZUD8"/>
<dbReference type="EMBL" id="FWFJ01000031">
    <property type="protein sequence ID" value="SLN61441.1"/>
    <property type="molecule type" value="Genomic_DNA"/>
</dbReference>
<proteinExistence type="predicted"/>
<evidence type="ECO:0000256" key="1">
    <source>
        <dbReference type="SAM" id="Coils"/>
    </source>
</evidence>
<organism evidence="3 4">
    <name type="scientific">Roseovarius gaetbuli</name>
    <dbReference type="NCBI Taxonomy" id="1356575"/>
    <lineage>
        <taxon>Bacteria</taxon>
        <taxon>Pseudomonadati</taxon>
        <taxon>Pseudomonadota</taxon>
        <taxon>Alphaproteobacteria</taxon>
        <taxon>Rhodobacterales</taxon>
        <taxon>Roseobacteraceae</taxon>
        <taxon>Roseovarius</taxon>
    </lineage>
</organism>
<keyword evidence="4" id="KW-1185">Reference proteome</keyword>
<feature type="coiled-coil region" evidence="1">
    <location>
        <begin position="399"/>
        <end position="436"/>
    </location>
</feature>
<dbReference type="RefSeq" id="WP_085827799.1">
    <property type="nucleotide sequence ID" value="NZ_FWFJ01000031.1"/>
</dbReference>
<protein>
    <recommendedName>
        <fullName evidence="2">DUF2326 domain-containing protein</fullName>
    </recommendedName>
</protein>
<keyword evidence="1" id="KW-0175">Coiled coil</keyword>
<dbReference type="Pfam" id="PF10088">
    <property type="entry name" value="DUF2326"/>
    <property type="match status" value="1"/>
</dbReference>
<evidence type="ECO:0000313" key="4">
    <source>
        <dbReference type="Proteomes" id="UP000194012"/>
    </source>
</evidence>
<accession>A0A1X6ZUD8</accession>
<sequence length="595" mass="67442">MRLRRLYSNLDHYFTPILFNDGLNVVLAEIRLPENKSKSSHNLGKSTLARVIDFCLLGGVSNEHFLKKRKDLFAEFVFFLELELLDGSFLTIRRAVENASKVSFSLAPATQPDLTSLADDDWSHFELPFAKAKSLLDGYLDLRDIDPWKFRNAIGYFLRTQADYDDVFKLQRHAGVDKDWKPILARILGLDASIFTNRYELKAEIDVKAALLASAEKDAKGSETEPAKVDALIQLREADVTRMQNELDEFDFEGFDARKTTAIVDQIDSQIAALNQERYSLSHSIAELERGLVADKITFDPEKAKTLFEEAGVNFPDQVKTDFEQLIAFNKAITEERVDYIREELASTKAEIARIAAELKVLNARRRKNLEYLRSEDVFDKYRTLSAEVAKAAAEIGLLKRQHNTLSDIQDKQRELREAKADYAKTQSLAEGALKEARQDHTSLLYRIREYFSGQLKDVLGRDAILSVSLNGEGNLEFRTDFVDGNELSTSEADGTSFKKLLCVAFDLAIVRAHLEGAFPRFVFHDGIFELLDPRPKMNLLESVRSYTDLGIQSIITVMDFDLPSDGDGGLDEEDIIVRLHDDGAQGRLFHFDGW</sequence>